<proteinExistence type="predicted"/>
<dbReference type="GO" id="GO:0006144">
    <property type="term" value="P:purine nucleobase metabolic process"/>
    <property type="evidence" value="ECO:0007669"/>
    <property type="project" value="TreeGrafter"/>
</dbReference>
<dbReference type="AlphaFoldDB" id="A0A671P0K2"/>
<dbReference type="InterPro" id="IPR023416">
    <property type="entry name" value="Transthyretin/HIU_hydrolase_d"/>
</dbReference>
<evidence type="ECO:0000313" key="2">
    <source>
        <dbReference type="Ensembl" id="ENSSANP00000049405.1"/>
    </source>
</evidence>
<evidence type="ECO:0000313" key="3">
    <source>
        <dbReference type="Proteomes" id="UP000472260"/>
    </source>
</evidence>
<protein>
    <recommendedName>
        <fullName evidence="1">Transthyretin/hydroxyisourate hydrolase domain-containing protein</fullName>
    </recommendedName>
</protein>
<keyword evidence="3" id="KW-1185">Reference proteome</keyword>
<organism evidence="2 3">
    <name type="scientific">Sinocyclocheilus anshuiensis</name>
    <dbReference type="NCBI Taxonomy" id="1608454"/>
    <lineage>
        <taxon>Eukaryota</taxon>
        <taxon>Metazoa</taxon>
        <taxon>Chordata</taxon>
        <taxon>Craniata</taxon>
        <taxon>Vertebrata</taxon>
        <taxon>Euteleostomi</taxon>
        <taxon>Actinopterygii</taxon>
        <taxon>Neopterygii</taxon>
        <taxon>Teleostei</taxon>
        <taxon>Ostariophysi</taxon>
        <taxon>Cypriniformes</taxon>
        <taxon>Cyprinidae</taxon>
        <taxon>Cyprininae</taxon>
        <taxon>Sinocyclocheilus</taxon>
    </lineage>
</organism>
<sequence length="114" mass="12723">KSNKFLELKVHLSSNSISMGPSVKSSSPITTHVLNTGDWVPAARVALSLHRLDPRMAIWSLITIGWEGLITSDGFTPGIFYPYVEVCKKEYDADQSFHVPLLVSRYSYSTYRGS</sequence>
<dbReference type="InterPro" id="IPR036817">
    <property type="entry name" value="Transthyretin/HIU_hydrolase_sf"/>
</dbReference>
<dbReference type="Gene3D" id="2.60.40.180">
    <property type="entry name" value="Transthyretin/hydroxyisourate hydrolase domain"/>
    <property type="match status" value="1"/>
</dbReference>
<feature type="domain" description="Transthyretin/hydroxyisourate hydrolase" evidence="1">
    <location>
        <begin position="80"/>
        <end position="113"/>
    </location>
</feature>
<dbReference type="PANTHER" id="PTHR10395">
    <property type="entry name" value="URICASE AND TRANSTHYRETIN-RELATED"/>
    <property type="match status" value="1"/>
</dbReference>
<dbReference type="SUPFAM" id="SSF49472">
    <property type="entry name" value="Transthyretin (synonym: prealbumin)"/>
    <property type="match status" value="1"/>
</dbReference>
<dbReference type="Pfam" id="PF00576">
    <property type="entry name" value="Transthyretin"/>
    <property type="match status" value="1"/>
</dbReference>
<dbReference type="PANTHER" id="PTHR10395:SF13">
    <property type="entry name" value="5-HYDROXYISOURATE HYDROLASE"/>
    <property type="match status" value="1"/>
</dbReference>
<name>A0A671P0K2_9TELE</name>
<dbReference type="Ensembl" id="ENSSANT00000052525.1">
    <property type="protein sequence ID" value="ENSSANP00000049405.1"/>
    <property type="gene ID" value="ENSSANG00000024822.1"/>
</dbReference>
<accession>A0A671P0K2</accession>
<reference evidence="2" key="2">
    <citation type="submission" date="2025-09" db="UniProtKB">
        <authorList>
            <consortium name="Ensembl"/>
        </authorList>
    </citation>
    <scope>IDENTIFICATION</scope>
</reference>
<dbReference type="Proteomes" id="UP000472260">
    <property type="component" value="Unassembled WGS sequence"/>
</dbReference>
<evidence type="ECO:0000259" key="1">
    <source>
        <dbReference type="Pfam" id="PF00576"/>
    </source>
</evidence>
<reference evidence="2" key="1">
    <citation type="submission" date="2025-08" db="UniProtKB">
        <authorList>
            <consortium name="Ensembl"/>
        </authorList>
    </citation>
    <scope>IDENTIFICATION</scope>
</reference>